<keyword evidence="4" id="KW-1185">Reference proteome</keyword>
<dbReference type="Proteomes" id="UP001201980">
    <property type="component" value="Unassembled WGS sequence"/>
</dbReference>
<feature type="transmembrane region" description="Helical" evidence="2">
    <location>
        <begin position="186"/>
        <end position="213"/>
    </location>
</feature>
<evidence type="ECO:0000256" key="1">
    <source>
        <dbReference type="SAM" id="MobiDB-lite"/>
    </source>
</evidence>
<dbReference type="AlphaFoldDB" id="A0AAD5RMP5"/>
<dbReference type="InterPro" id="IPR009571">
    <property type="entry name" value="SUR7/Rim9-like_fungi"/>
</dbReference>
<feature type="transmembrane region" description="Helical" evidence="2">
    <location>
        <begin position="258"/>
        <end position="279"/>
    </location>
</feature>
<comment type="caution">
    <text evidence="3">The sequence shown here is derived from an EMBL/GenBank/DDBJ whole genome shotgun (WGS) entry which is preliminary data.</text>
</comment>
<evidence type="ECO:0000256" key="2">
    <source>
        <dbReference type="SAM" id="Phobius"/>
    </source>
</evidence>
<dbReference type="PANTHER" id="PTHR28019:SF2">
    <property type="entry name" value="CELL MEMBRANE PROTEIN YLR413W-RELATED"/>
    <property type="match status" value="1"/>
</dbReference>
<evidence type="ECO:0000313" key="3">
    <source>
        <dbReference type="EMBL" id="KAJ2898334.1"/>
    </source>
</evidence>
<dbReference type="GO" id="GO:0005886">
    <property type="term" value="C:plasma membrane"/>
    <property type="evidence" value="ECO:0007669"/>
    <property type="project" value="InterPro"/>
</dbReference>
<proteinExistence type="predicted"/>
<sequence length="326" mass="36074">MGVTSLPQFVRSRRKGHGEKDVAAPSLPESPLSGPGTDQAHSPDALKKATRARRRTIFIASGFYFISIIFLILVEIGNTHDSPQIRDMYFYKLDLTDIIPVSVPNAVLINSIARSLGLHDFYQVGLWNFCEGYNDQGIVYCSTPERFYWFNPVKVLTSELLSGASIALPTTVNDILSLIRIASQCMWGFFMTGIILNFILMVMGPIAVFSRWWSLPFGVLSSVSSLLIVAGSGVATAMSVIFRWALTQQNELNIHAQVGIRMLVFMWVASLATVIPALMHSGLGCFCPSKRDVTTGRKSLFMSRHSPHLKVKRGAETVQPAEEEKS</sequence>
<dbReference type="InterPro" id="IPR052413">
    <property type="entry name" value="SUR7_domain"/>
</dbReference>
<reference evidence="3" key="1">
    <citation type="submission" date="2022-07" db="EMBL/GenBank/DDBJ databases">
        <title>Draft genome sequence of Zalerion maritima ATCC 34329, a (micro)plastics degrading marine fungus.</title>
        <authorList>
            <person name="Paco A."/>
            <person name="Goncalves M.F.M."/>
            <person name="Rocha-Santos T.A.P."/>
            <person name="Alves A."/>
        </authorList>
    </citation>
    <scope>NUCLEOTIDE SEQUENCE</scope>
    <source>
        <strain evidence="3">ATCC 34329</strain>
    </source>
</reference>
<dbReference type="GO" id="GO:0051285">
    <property type="term" value="C:cell cortex of cell tip"/>
    <property type="evidence" value="ECO:0007669"/>
    <property type="project" value="TreeGrafter"/>
</dbReference>
<gene>
    <name evidence="3" type="ORF">MKZ38_004006</name>
</gene>
<keyword evidence="2" id="KW-0812">Transmembrane</keyword>
<feature type="transmembrane region" description="Helical" evidence="2">
    <location>
        <begin position="225"/>
        <end position="246"/>
    </location>
</feature>
<feature type="region of interest" description="Disordered" evidence="1">
    <location>
        <begin position="1"/>
        <end position="46"/>
    </location>
</feature>
<keyword evidence="2" id="KW-0472">Membrane</keyword>
<dbReference type="GO" id="GO:0031505">
    <property type="term" value="P:fungal-type cell wall organization"/>
    <property type="evidence" value="ECO:0007669"/>
    <property type="project" value="TreeGrafter"/>
</dbReference>
<feature type="transmembrane region" description="Helical" evidence="2">
    <location>
        <begin position="56"/>
        <end position="74"/>
    </location>
</feature>
<organism evidence="3 4">
    <name type="scientific">Zalerion maritima</name>
    <dbReference type="NCBI Taxonomy" id="339359"/>
    <lineage>
        <taxon>Eukaryota</taxon>
        <taxon>Fungi</taxon>
        <taxon>Dikarya</taxon>
        <taxon>Ascomycota</taxon>
        <taxon>Pezizomycotina</taxon>
        <taxon>Sordariomycetes</taxon>
        <taxon>Lulworthiomycetidae</taxon>
        <taxon>Lulworthiales</taxon>
        <taxon>Lulworthiaceae</taxon>
        <taxon>Zalerion</taxon>
    </lineage>
</organism>
<feature type="compositionally biased region" description="Low complexity" evidence="1">
    <location>
        <begin position="25"/>
        <end position="36"/>
    </location>
</feature>
<dbReference type="PANTHER" id="PTHR28019">
    <property type="entry name" value="CELL MEMBRANE PROTEIN YLR413W-RELATED"/>
    <property type="match status" value="1"/>
</dbReference>
<protein>
    <submittedName>
        <fullName evidence="3">SUR7 family protein pun1</fullName>
    </submittedName>
</protein>
<keyword evidence="2" id="KW-1133">Transmembrane helix</keyword>
<dbReference type="Pfam" id="PF06687">
    <property type="entry name" value="SUR7"/>
    <property type="match status" value="1"/>
</dbReference>
<name>A0AAD5RMP5_9PEZI</name>
<evidence type="ECO:0000313" key="4">
    <source>
        <dbReference type="Proteomes" id="UP001201980"/>
    </source>
</evidence>
<dbReference type="EMBL" id="JAKWBI020000235">
    <property type="protein sequence ID" value="KAJ2898334.1"/>
    <property type="molecule type" value="Genomic_DNA"/>
</dbReference>
<accession>A0AAD5RMP5</accession>